<evidence type="ECO:0000256" key="1">
    <source>
        <dbReference type="ARBA" id="ARBA00022737"/>
    </source>
</evidence>
<dbReference type="Proteomes" id="UP001188597">
    <property type="component" value="Unassembled WGS sequence"/>
</dbReference>
<organism evidence="3 4">
    <name type="scientific">Escallonia herrerae</name>
    <dbReference type="NCBI Taxonomy" id="1293975"/>
    <lineage>
        <taxon>Eukaryota</taxon>
        <taxon>Viridiplantae</taxon>
        <taxon>Streptophyta</taxon>
        <taxon>Embryophyta</taxon>
        <taxon>Tracheophyta</taxon>
        <taxon>Spermatophyta</taxon>
        <taxon>Magnoliopsida</taxon>
        <taxon>eudicotyledons</taxon>
        <taxon>Gunneridae</taxon>
        <taxon>Pentapetalae</taxon>
        <taxon>asterids</taxon>
        <taxon>campanulids</taxon>
        <taxon>Escalloniales</taxon>
        <taxon>Escalloniaceae</taxon>
        <taxon>Escallonia</taxon>
    </lineage>
</organism>
<evidence type="ECO:0008006" key="5">
    <source>
        <dbReference type="Google" id="ProtNLM"/>
    </source>
</evidence>
<name>A0AA88VY17_9ASTE</name>
<proteinExistence type="predicted"/>
<keyword evidence="4" id="KW-1185">Reference proteome</keyword>
<dbReference type="InterPro" id="IPR046960">
    <property type="entry name" value="PPR_At4g14850-like_plant"/>
</dbReference>
<dbReference type="Gene3D" id="1.25.40.10">
    <property type="entry name" value="Tetratricopeptide repeat domain"/>
    <property type="match status" value="1"/>
</dbReference>
<dbReference type="PANTHER" id="PTHR47926:SF357">
    <property type="entry name" value="PENTATRICOPEPTIDE REPEAT-CONTAINING PROTEIN"/>
    <property type="match status" value="1"/>
</dbReference>
<dbReference type="AlphaFoldDB" id="A0AA88VY17"/>
<dbReference type="PANTHER" id="PTHR47926">
    <property type="entry name" value="PENTATRICOPEPTIDE REPEAT-CONTAINING PROTEIN"/>
    <property type="match status" value="1"/>
</dbReference>
<feature type="repeat" description="PPR" evidence="2">
    <location>
        <begin position="75"/>
        <end position="109"/>
    </location>
</feature>
<dbReference type="GO" id="GO:0003723">
    <property type="term" value="F:RNA binding"/>
    <property type="evidence" value="ECO:0007669"/>
    <property type="project" value="InterPro"/>
</dbReference>
<dbReference type="Pfam" id="PF13041">
    <property type="entry name" value="PPR_2"/>
    <property type="match status" value="1"/>
</dbReference>
<dbReference type="InterPro" id="IPR011990">
    <property type="entry name" value="TPR-like_helical_dom_sf"/>
</dbReference>
<reference evidence="3" key="1">
    <citation type="submission" date="2022-12" db="EMBL/GenBank/DDBJ databases">
        <title>Draft genome assemblies for two species of Escallonia (Escalloniales).</title>
        <authorList>
            <person name="Chanderbali A."/>
            <person name="Dervinis C."/>
            <person name="Anghel I."/>
            <person name="Soltis D."/>
            <person name="Soltis P."/>
            <person name="Zapata F."/>
        </authorList>
    </citation>
    <scope>NUCLEOTIDE SEQUENCE</scope>
    <source>
        <strain evidence="3">UCBG64.0493</strain>
        <tissue evidence="3">Leaf</tissue>
    </source>
</reference>
<keyword evidence="1" id="KW-0677">Repeat</keyword>
<evidence type="ECO:0000256" key="2">
    <source>
        <dbReference type="PROSITE-ProRule" id="PRU00708"/>
    </source>
</evidence>
<evidence type="ECO:0000313" key="3">
    <source>
        <dbReference type="EMBL" id="KAK3016098.1"/>
    </source>
</evidence>
<dbReference type="GO" id="GO:0009451">
    <property type="term" value="P:RNA modification"/>
    <property type="evidence" value="ECO:0007669"/>
    <property type="project" value="InterPro"/>
</dbReference>
<accession>A0AA88VY17</accession>
<dbReference type="PROSITE" id="PS51375">
    <property type="entry name" value="PPR"/>
    <property type="match status" value="1"/>
</dbReference>
<dbReference type="EMBL" id="JAVXUP010001089">
    <property type="protein sequence ID" value="KAK3016098.1"/>
    <property type="molecule type" value="Genomic_DNA"/>
</dbReference>
<sequence length="201" mass="22462">MKAALCWKFLSLPIVKSRRHAQTLPFDVLIETRKANSPSAIPETSPIGSSNSISCCEASPFSGAYKLLDELPHRDVVSATCLISRLARNHRHREAIAVFSRMLESNRRPNEYTFGTVIHSSTALKDISLGKQIHACSIKTGLLPNVFVGSAVLNLYAKLSVIEEARRTFEDTHNPNVIESLEHVMETKLQRHRRRSPNGYA</sequence>
<evidence type="ECO:0000313" key="4">
    <source>
        <dbReference type="Proteomes" id="UP001188597"/>
    </source>
</evidence>
<dbReference type="NCBIfam" id="TIGR00756">
    <property type="entry name" value="PPR"/>
    <property type="match status" value="1"/>
</dbReference>
<comment type="caution">
    <text evidence="3">The sequence shown here is derived from an EMBL/GenBank/DDBJ whole genome shotgun (WGS) entry which is preliminary data.</text>
</comment>
<gene>
    <name evidence="3" type="ORF">RJ639_006342</name>
</gene>
<protein>
    <recommendedName>
        <fullName evidence="5">Pentatricopeptide repeat-containing protein</fullName>
    </recommendedName>
</protein>
<dbReference type="InterPro" id="IPR002885">
    <property type="entry name" value="PPR_rpt"/>
</dbReference>